<dbReference type="InterPro" id="IPR036291">
    <property type="entry name" value="NAD(P)-bd_dom_sf"/>
</dbReference>
<accession>C7NQQ5</accession>
<proteinExistence type="predicted"/>
<dbReference type="eggNOG" id="arCOG00457">
    <property type="taxonomic scope" value="Archaea"/>
</dbReference>
<dbReference type="GO" id="GO:0008823">
    <property type="term" value="F:cupric reductase (NADH) activity"/>
    <property type="evidence" value="ECO:0007669"/>
    <property type="project" value="TreeGrafter"/>
</dbReference>
<sequence>MRVAILGGTGDIGEGLALRWAYHTSHDIVIGSRDPQRARSKAEEYETELSSRGAETTIAAAANAEAAAGADVVVAAVPAYHLADTIEQVEEGLDGETVLVSPAVGMQRDESGMHYNRPGAGSVTALAADAAPDDVAVVGAFHNLAADELANLDIDLSLDAILVGDDEDAVDRVELLADGIDGIRALRAGSIDNAAEVESLTPLLINLAMHNDELHDVGVRFE</sequence>
<dbReference type="Gene3D" id="3.40.50.720">
    <property type="entry name" value="NAD(P)-binding Rossmann-like Domain"/>
    <property type="match status" value="1"/>
</dbReference>
<feature type="domain" description="Pyrroline-5-carboxylate reductase catalytic N-terminal" evidence="2">
    <location>
        <begin position="2"/>
        <end position="105"/>
    </location>
</feature>
<evidence type="ECO:0000256" key="1">
    <source>
        <dbReference type="ARBA" id="ARBA00023002"/>
    </source>
</evidence>
<gene>
    <name evidence="3" type="ordered locus">Huta_0327</name>
</gene>
<dbReference type="EMBL" id="CP001687">
    <property type="protein sequence ID" value="ACV10514.1"/>
    <property type="molecule type" value="Genomic_DNA"/>
</dbReference>
<dbReference type="PANTHER" id="PTHR14239:SF0">
    <property type="entry name" value="F420-DEPENDENT NADP REDUCTASE"/>
    <property type="match status" value="1"/>
</dbReference>
<dbReference type="GeneID" id="8382591"/>
<organism evidence="3 4">
    <name type="scientific">Halorhabdus utahensis (strain DSM 12940 / JCM 11049 / AX-2)</name>
    <dbReference type="NCBI Taxonomy" id="519442"/>
    <lineage>
        <taxon>Archaea</taxon>
        <taxon>Methanobacteriati</taxon>
        <taxon>Methanobacteriota</taxon>
        <taxon>Stenosarchaea group</taxon>
        <taxon>Halobacteria</taxon>
        <taxon>Halobacteriales</taxon>
        <taxon>Haloarculaceae</taxon>
        <taxon>Halorhabdus</taxon>
    </lineage>
</organism>
<dbReference type="KEGG" id="hut:Huta_0327"/>
<dbReference type="GO" id="GO:0005886">
    <property type="term" value="C:plasma membrane"/>
    <property type="evidence" value="ECO:0007669"/>
    <property type="project" value="TreeGrafter"/>
</dbReference>
<dbReference type="NCBIfam" id="TIGR01915">
    <property type="entry name" value="npdG"/>
    <property type="match status" value="1"/>
</dbReference>
<dbReference type="GO" id="GO:0016651">
    <property type="term" value="F:oxidoreductase activity, acting on NAD(P)H"/>
    <property type="evidence" value="ECO:0007669"/>
    <property type="project" value="InterPro"/>
</dbReference>
<dbReference type="InterPro" id="IPR010185">
    <property type="entry name" value="NpdG"/>
</dbReference>
<dbReference type="AlphaFoldDB" id="C7NQQ5"/>
<dbReference type="STRING" id="519442.Huta_0327"/>
<dbReference type="InterPro" id="IPR028939">
    <property type="entry name" value="P5C_Rdtase_cat_N"/>
</dbReference>
<dbReference type="Proteomes" id="UP000002071">
    <property type="component" value="Chromosome"/>
</dbReference>
<dbReference type="GO" id="GO:0015677">
    <property type="term" value="P:copper ion import"/>
    <property type="evidence" value="ECO:0007669"/>
    <property type="project" value="TreeGrafter"/>
</dbReference>
<keyword evidence="4" id="KW-1185">Reference proteome</keyword>
<protein>
    <submittedName>
        <fullName evidence="3">NADPH-dependent F420 reductase</fullName>
    </submittedName>
</protein>
<evidence type="ECO:0000259" key="2">
    <source>
        <dbReference type="Pfam" id="PF03807"/>
    </source>
</evidence>
<evidence type="ECO:0000313" key="3">
    <source>
        <dbReference type="EMBL" id="ACV10514.1"/>
    </source>
</evidence>
<dbReference type="GO" id="GO:0052851">
    <property type="term" value="F:ferric-chelate reductase (NADPH) activity"/>
    <property type="evidence" value="ECO:0007669"/>
    <property type="project" value="TreeGrafter"/>
</dbReference>
<dbReference type="GO" id="GO:0006740">
    <property type="term" value="P:NADPH regeneration"/>
    <property type="evidence" value="ECO:0007669"/>
    <property type="project" value="InterPro"/>
</dbReference>
<keyword evidence="1" id="KW-0560">Oxidoreductase</keyword>
<dbReference type="GO" id="GO:0070967">
    <property type="term" value="F:coenzyme F420 binding"/>
    <property type="evidence" value="ECO:0007669"/>
    <property type="project" value="InterPro"/>
</dbReference>
<dbReference type="Pfam" id="PF03807">
    <property type="entry name" value="F420_oxidored"/>
    <property type="match status" value="1"/>
</dbReference>
<dbReference type="OrthoDB" id="8635at2157"/>
<dbReference type="SUPFAM" id="SSF51735">
    <property type="entry name" value="NAD(P)-binding Rossmann-fold domains"/>
    <property type="match status" value="1"/>
</dbReference>
<dbReference type="GO" id="GO:0050661">
    <property type="term" value="F:NADP binding"/>
    <property type="evidence" value="ECO:0007669"/>
    <property type="project" value="InterPro"/>
</dbReference>
<name>C7NQQ5_HALUD</name>
<dbReference type="HOGENOM" id="CLU_076368_1_1_2"/>
<dbReference type="PANTHER" id="PTHR14239">
    <property type="entry name" value="DUDULIN-RELATED"/>
    <property type="match status" value="1"/>
</dbReference>
<dbReference type="InterPro" id="IPR051267">
    <property type="entry name" value="STEAP_metalloreductase"/>
</dbReference>
<dbReference type="RefSeq" id="WP_012795391.1">
    <property type="nucleotide sequence ID" value="NC_013158.1"/>
</dbReference>
<evidence type="ECO:0000313" key="4">
    <source>
        <dbReference type="Proteomes" id="UP000002071"/>
    </source>
</evidence>
<reference evidence="3 4" key="1">
    <citation type="journal article" date="2009" name="Stand. Genomic Sci.">
        <title>Complete genome sequence of Halorhabdus utahensis type strain (AX-2).</title>
        <authorList>
            <person name="Anderson I."/>
            <person name="Tindall B.J."/>
            <person name="Pomrenke H."/>
            <person name="Goker M."/>
            <person name="Lapidus A."/>
            <person name="Nolan M."/>
            <person name="Copeland A."/>
            <person name="Glavina Del Rio T."/>
            <person name="Chen F."/>
            <person name="Tice H."/>
            <person name="Cheng J.F."/>
            <person name="Lucas S."/>
            <person name="Chertkov O."/>
            <person name="Bruce D."/>
            <person name="Brettin T."/>
            <person name="Detter J.C."/>
            <person name="Han C."/>
            <person name="Goodwin L."/>
            <person name="Land M."/>
            <person name="Hauser L."/>
            <person name="Chang Y.J."/>
            <person name="Jeffries C.D."/>
            <person name="Pitluck S."/>
            <person name="Pati A."/>
            <person name="Mavromatis K."/>
            <person name="Ivanova N."/>
            <person name="Ovchinnikova G."/>
            <person name="Chen A."/>
            <person name="Palaniappan K."/>
            <person name="Chain P."/>
            <person name="Rohde M."/>
            <person name="Bristow J."/>
            <person name="Eisen J.A."/>
            <person name="Markowitz V."/>
            <person name="Hugenholtz P."/>
            <person name="Kyrpides N.C."/>
            <person name="Klenk H.P."/>
        </authorList>
    </citation>
    <scope>NUCLEOTIDE SEQUENCE [LARGE SCALE GENOMIC DNA]</scope>
    <source>
        <strain evidence="4">DSM 12940 / JCM 11049 / AX-2</strain>
    </source>
</reference>